<evidence type="ECO:0000313" key="14">
    <source>
        <dbReference type="EMBL" id="PXV65023.1"/>
    </source>
</evidence>
<feature type="active site" description="Proton donor" evidence="12">
    <location>
        <position position="176"/>
    </location>
</feature>
<keyword evidence="9 11" id="KW-0413">Isomerase</keyword>
<dbReference type="EC" id="5.1.3.3" evidence="6 11"/>
<dbReference type="PIRSF" id="PIRSF005096">
    <property type="entry name" value="GALM"/>
    <property type="match status" value="1"/>
</dbReference>
<dbReference type="CDD" id="cd09019">
    <property type="entry name" value="galactose_mutarotase_like"/>
    <property type="match status" value="1"/>
</dbReference>
<evidence type="ECO:0000256" key="2">
    <source>
        <dbReference type="ARBA" id="ARBA00001913"/>
    </source>
</evidence>
<dbReference type="EMBL" id="QICL01000008">
    <property type="protein sequence ID" value="PXV65023.1"/>
    <property type="molecule type" value="Genomic_DNA"/>
</dbReference>
<dbReference type="Proteomes" id="UP000247973">
    <property type="component" value="Unassembled WGS sequence"/>
</dbReference>
<dbReference type="NCBIfam" id="NF008277">
    <property type="entry name" value="PRK11055.1"/>
    <property type="match status" value="1"/>
</dbReference>
<dbReference type="AlphaFoldDB" id="A0A2V3PRL8"/>
<comment type="pathway">
    <text evidence="3 11">Carbohydrate metabolism; hexose metabolism.</text>
</comment>
<comment type="cofactor">
    <cofactor evidence="2">
        <name>Ca(2+)</name>
        <dbReference type="ChEBI" id="CHEBI:29108"/>
    </cofactor>
</comment>
<dbReference type="PANTHER" id="PTHR10091:SF0">
    <property type="entry name" value="GALACTOSE MUTAROTASE"/>
    <property type="match status" value="1"/>
</dbReference>
<reference evidence="14 15" key="1">
    <citation type="submission" date="2018-03" db="EMBL/GenBank/DDBJ databases">
        <title>Genomic Encyclopedia of Archaeal and Bacterial Type Strains, Phase II (KMG-II): from individual species to whole genera.</title>
        <authorList>
            <person name="Goeker M."/>
        </authorList>
    </citation>
    <scope>NUCLEOTIDE SEQUENCE [LARGE SCALE GENOMIC DNA]</scope>
    <source>
        <strain evidence="14 15">DSM 100214</strain>
    </source>
</reference>
<feature type="active site" description="Proton acceptor" evidence="12">
    <location>
        <position position="301"/>
    </location>
</feature>
<keyword evidence="10 11" id="KW-0119">Carbohydrate metabolism</keyword>
<dbReference type="Pfam" id="PF01263">
    <property type="entry name" value="Aldose_epim"/>
    <property type="match status" value="1"/>
</dbReference>
<dbReference type="GO" id="GO:0006006">
    <property type="term" value="P:glucose metabolic process"/>
    <property type="evidence" value="ECO:0007669"/>
    <property type="project" value="TreeGrafter"/>
</dbReference>
<comment type="similarity">
    <text evidence="4 11">Belongs to the aldose epimerase family.</text>
</comment>
<dbReference type="OrthoDB" id="9779408at2"/>
<dbReference type="GO" id="GO:0030246">
    <property type="term" value="F:carbohydrate binding"/>
    <property type="evidence" value="ECO:0007669"/>
    <property type="project" value="InterPro"/>
</dbReference>
<comment type="catalytic activity">
    <reaction evidence="1 11">
        <text>alpha-D-glucose = beta-D-glucose</text>
        <dbReference type="Rhea" id="RHEA:10264"/>
        <dbReference type="ChEBI" id="CHEBI:15903"/>
        <dbReference type="ChEBI" id="CHEBI:17925"/>
        <dbReference type="EC" id="5.1.3.3"/>
    </reaction>
</comment>
<evidence type="ECO:0000256" key="7">
    <source>
        <dbReference type="ARBA" id="ARBA00014165"/>
    </source>
</evidence>
<feature type="binding site" evidence="13">
    <location>
        <begin position="176"/>
        <end position="178"/>
    </location>
    <ligand>
        <name>beta-D-galactose</name>
        <dbReference type="ChEBI" id="CHEBI:27667"/>
    </ligand>
</feature>
<comment type="subunit">
    <text evidence="5">Monomer.</text>
</comment>
<evidence type="ECO:0000256" key="1">
    <source>
        <dbReference type="ARBA" id="ARBA00001614"/>
    </source>
</evidence>
<evidence type="ECO:0000256" key="6">
    <source>
        <dbReference type="ARBA" id="ARBA00013185"/>
    </source>
</evidence>
<dbReference type="InterPro" id="IPR015443">
    <property type="entry name" value="Aldose_1-epimerase"/>
</dbReference>
<evidence type="ECO:0000256" key="12">
    <source>
        <dbReference type="PIRSR" id="PIRSR005096-1"/>
    </source>
</evidence>
<dbReference type="InterPro" id="IPR047215">
    <property type="entry name" value="Galactose_mutarotase-like"/>
</dbReference>
<evidence type="ECO:0000256" key="10">
    <source>
        <dbReference type="ARBA" id="ARBA00023277"/>
    </source>
</evidence>
<evidence type="ECO:0000256" key="9">
    <source>
        <dbReference type="ARBA" id="ARBA00023235"/>
    </source>
</evidence>
<dbReference type="GO" id="GO:0004034">
    <property type="term" value="F:aldose 1-epimerase activity"/>
    <property type="evidence" value="ECO:0007669"/>
    <property type="project" value="UniProtKB-EC"/>
</dbReference>
<dbReference type="InterPro" id="IPR008183">
    <property type="entry name" value="Aldose_1/G6P_1-epimerase"/>
</dbReference>
<gene>
    <name evidence="14" type="ORF">CLV62_10821</name>
</gene>
<dbReference type="UniPathway" id="UPA00242"/>
<organism evidence="14 15">
    <name type="scientific">Dysgonomonas alginatilytica</name>
    <dbReference type="NCBI Taxonomy" id="1605892"/>
    <lineage>
        <taxon>Bacteria</taxon>
        <taxon>Pseudomonadati</taxon>
        <taxon>Bacteroidota</taxon>
        <taxon>Bacteroidia</taxon>
        <taxon>Bacteroidales</taxon>
        <taxon>Dysgonomonadaceae</taxon>
        <taxon>Dysgonomonas</taxon>
    </lineage>
</organism>
<evidence type="ECO:0000256" key="13">
    <source>
        <dbReference type="PIRSR" id="PIRSR005096-3"/>
    </source>
</evidence>
<evidence type="ECO:0000256" key="5">
    <source>
        <dbReference type="ARBA" id="ARBA00011245"/>
    </source>
</evidence>
<comment type="caution">
    <text evidence="14">The sequence shown here is derived from an EMBL/GenBank/DDBJ whole genome shotgun (WGS) entry which is preliminary data.</text>
</comment>
<sequence>MEKVTTQEITIYKEKPIVLFRITNSSNAYIEMLNYGATIVSVVVPDKEGRLDNIVLHYDNPTDYFSDKFYLGSTIGRVANRISKAEFMLNGNSYHLDKNDGKNSNHGGYNGFNKKIFDYRIKENSILLYTQSNDREGGFPGNLNFSVEYSFSDNNELQIIYTAWSDKATPVNFTNHSYFNLSGKRNTILNNQLKVNSQEYLESNNEFLPTGKIYPVKDTAFDFGEYKEIAKMLPLKNDSLKGYNAFFIKESKHNENTPLASLLDPDSGRTIDLYTSMPGVLIYTGDFLSDGFQPFEGICLEAQYHPDALNQPHFPSNILQPDQIKTDTLTYRFGCK</sequence>
<name>A0A2V3PRL8_9BACT</name>
<dbReference type="SUPFAM" id="SSF74650">
    <property type="entry name" value="Galactose mutarotase-like"/>
    <property type="match status" value="1"/>
</dbReference>
<evidence type="ECO:0000313" key="15">
    <source>
        <dbReference type="Proteomes" id="UP000247973"/>
    </source>
</evidence>
<keyword evidence="8" id="KW-0106">Calcium</keyword>
<dbReference type="RefSeq" id="WP_110310303.1">
    <property type="nucleotide sequence ID" value="NZ_QICL01000008.1"/>
</dbReference>
<keyword evidence="15" id="KW-1185">Reference proteome</keyword>
<evidence type="ECO:0000256" key="4">
    <source>
        <dbReference type="ARBA" id="ARBA00006206"/>
    </source>
</evidence>
<dbReference type="PROSITE" id="PS00545">
    <property type="entry name" value="ALDOSE_1_EPIMERASE"/>
    <property type="match status" value="1"/>
</dbReference>
<evidence type="ECO:0000256" key="11">
    <source>
        <dbReference type="PIRNR" id="PIRNR005096"/>
    </source>
</evidence>
<proteinExistence type="inferred from homology"/>
<accession>A0A2V3PRL8</accession>
<feature type="binding site" evidence="13">
    <location>
        <begin position="80"/>
        <end position="81"/>
    </location>
    <ligand>
        <name>beta-D-galactose</name>
        <dbReference type="ChEBI" id="CHEBI:27667"/>
    </ligand>
</feature>
<protein>
    <recommendedName>
        <fullName evidence="7 11">Aldose 1-epimerase</fullName>
        <ecNumber evidence="6 11">5.1.3.3</ecNumber>
    </recommendedName>
</protein>
<evidence type="ECO:0000256" key="3">
    <source>
        <dbReference type="ARBA" id="ARBA00005028"/>
    </source>
</evidence>
<evidence type="ECO:0000256" key="8">
    <source>
        <dbReference type="ARBA" id="ARBA00022837"/>
    </source>
</evidence>
<dbReference type="PANTHER" id="PTHR10091">
    <property type="entry name" value="ALDOSE-1-EPIMERASE"/>
    <property type="match status" value="1"/>
</dbReference>
<dbReference type="GO" id="GO:0033499">
    <property type="term" value="P:galactose catabolic process via UDP-galactose, Leloir pathway"/>
    <property type="evidence" value="ECO:0007669"/>
    <property type="project" value="TreeGrafter"/>
</dbReference>
<dbReference type="InterPro" id="IPR018052">
    <property type="entry name" value="Ald1_epimerase_CS"/>
</dbReference>
<dbReference type="InterPro" id="IPR014718">
    <property type="entry name" value="GH-type_carb-bd"/>
</dbReference>
<dbReference type="Gene3D" id="2.70.98.10">
    <property type="match status" value="1"/>
</dbReference>
<dbReference type="InterPro" id="IPR011013">
    <property type="entry name" value="Gal_mutarotase_sf_dom"/>
</dbReference>